<organism evidence="2">
    <name type="scientific">marine sediment metagenome</name>
    <dbReference type="NCBI Taxonomy" id="412755"/>
    <lineage>
        <taxon>unclassified sequences</taxon>
        <taxon>metagenomes</taxon>
        <taxon>ecological metagenomes</taxon>
    </lineage>
</organism>
<sequence length="59" mass="6206">LNFFDAKGVVEGLLNQLGMEASFEQSSDESLHPAKQAAIVIGGNRLGVIGELHPKVSDA</sequence>
<feature type="non-terminal residue" evidence="2">
    <location>
        <position position="1"/>
    </location>
</feature>
<dbReference type="EMBL" id="BARW01042567">
    <property type="protein sequence ID" value="GAJ23103.1"/>
    <property type="molecule type" value="Genomic_DNA"/>
</dbReference>
<feature type="domain" description="Phenylalanyl tRNA synthetase beta chain core" evidence="1">
    <location>
        <begin position="2"/>
        <end position="58"/>
    </location>
</feature>
<accession>X1V025</accession>
<protein>
    <recommendedName>
        <fullName evidence="1">Phenylalanyl tRNA synthetase beta chain core domain-containing protein</fullName>
    </recommendedName>
</protein>
<evidence type="ECO:0000313" key="2">
    <source>
        <dbReference type="EMBL" id="GAJ23103.1"/>
    </source>
</evidence>
<gene>
    <name evidence="2" type="ORF">S12H4_62999</name>
</gene>
<dbReference type="InterPro" id="IPR041616">
    <property type="entry name" value="PheRS_beta_core"/>
</dbReference>
<dbReference type="SUPFAM" id="SSF55681">
    <property type="entry name" value="Class II aaRS and biotin synthetases"/>
    <property type="match status" value="1"/>
</dbReference>
<evidence type="ECO:0000259" key="1">
    <source>
        <dbReference type="Pfam" id="PF17759"/>
    </source>
</evidence>
<dbReference type="Gene3D" id="3.30.930.10">
    <property type="entry name" value="Bira Bifunctional Protein, Domain 2"/>
    <property type="match status" value="1"/>
</dbReference>
<dbReference type="Pfam" id="PF17759">
    <property type="entry name" value="tRNA_synthFbeta"/>
    <property type="match status" value="1"/>
</dbReference>
<dbReference type="AlphaFoldDB" id="X1V025"/>
<name>X1V025_9ZZZZ</name>
<reference evidence="2" key="1">
    <citation type="journal article" date="2014" name="Front. Microbiol.">
        <title>High frequency of phylogenetically diverse reductive dehalogenase-homologous genes in deep subseafloor sedimentary metagenomes.</title>
        <authorList>
            <person name="Kawai M."/>
            <person name="Futagami T."/>
            <person name="Toyoda A."/>
            <person name="Takaki Y."/>
            <person name="Nishi S."/>
            <person name="Hori S."/>
            <person name="Arai W."/>
            <person name="Tsubouchi T."/>
            <person name="Morono Y."/>
            <person name="Uchiyama I."/>
            <person name="Ito T."/>
            <person name="Fujiyama A."/>
            <person name="Inagaki F."/>
            <person name="Takami H."/>
        </authorList>
    </citation>
    <scope>NUCLEOTIDE SEQUENCE</scope>
    <source>
        <strain evidence="2">Expedition CK06-06</strain>
    </source>
</reference>
<dbReference type="InterPro" id="IPR045864">
    <property type="entry name" value="aa-tRNA-synth_II/BPL/LPL"/>
</dbReference>
<feature type="non-terminal residue" evidence="2">
    <location>
        <position position="59"/>
    </location>
</feature>
<comment type="caution">
    <text evidence="2">The sequence shown here is derived from an EMBL/GenBank/DDBJ whole genome shotgun (WGS) entry which is preliminary data.</text>
</comment>
<proteinExistence type="predicted"/>